<dbReference type="AlphaFoldDB" id="A0A367ILE4"/>
<dbReference type="Proteomes" id="UP000252139">
    <property type="component" value="Unassembled WGS sequence"/>
</dbReference>
<gene>
    <name evidence="2" type="ORF">CU097_001762</name>
</gene>
<feature type="region of interest" description="Disordered" evidence="1">
    <location>
        <begin position="25"/>
        <end position="69"/>
    </location>
</feature>
<accession>A0A367ILE4</accession>
<evidence type="ECO:0000313" key="2">
    <source>
        <dbReference type="EMBL" id="RCH78502.1"/>
    </source>
</evidence>
<keyword evidence="3" id="KW-1185">Reference proteome</keyword>
<dbReference type="STRING" id="86630.A0A367ILE4"/>
<feature type="non-terminal residue" evidence="2">
    <location>
        <position position="171"/>
    </location>
</feature>
<dbReference type="EMBL" id="PJQL01005118">
    <property type="protein sequence ID" value="RCH78502.1"/>
    <property type="molecule type" value="Genomic_DNA"/>
</dbReference>
<proteinExistence type="predicted"/>
<comment type="caution">
    <text evidence="2">The sequence shown here is derived from an EMBL/GenBank/DDBJ whole genome shotgun (WGS) entry which is preliminary data.</text>
</comment>
<sequence length="171" mass="19298">MKDGGTNSFISYIKKQPSVDLIVISSDEEDNGNNLSKQPQEEQQQEQSDIKQNDTEYIMVDDSDEEHMSKGTIQSLDNINFEEMFEQQRKEFLAALDKMSKAFSLDDEPEVDTVNTKEDVVDTEDSMYIKPMKLDECALATDNLVAPMQLDTPLTPPLSSSDLYNTSSIPN</sequence>
<reference evidence="2 3" key="1">
    <citation type="journal article" date="2018" name="G3 (Bethesda)">
        <title>Phylogenetic and Phylogenomic Definition of Rhizopus Species.</title>
        <authorList>
            <person name="Gryganskyi A.P."/>
            <person name="Golan J."/>
            <person name="Dolatabadi S."/>
            <person name="Mondo S."/>
            <person name="Robb S."/>
            <person name="Idnurm A."/>
            <person name="Muszewska A."/>
            <person name="Steczkiewicz K."/>
            <person name="Masonjones S."/>
            <person name="Liao H.L."/>
            <person name="Gajdeczka M.T."/>
            <person name="Anike F."/>
            <person name="Vuek A."/>
            <person name="Anishchenko I.M."/>
            <person name="Voigt K."/>
            <person name="de Hoog G.S."/>
            <person name="Smith M.E."/>
            <person name="Heitman J."/>
            <person name="Vilgalys R."/>
            <person name="Stajich J.E."/>
        </authorList>
    </citation>
    <scope>NUCLEOTIDE SEQUENCE [LARGE SCALE GENOMIC DNA]</scope>
    <source>
        <strain evidence="2 3">CBS 357.93</strain>
    </source>
</reference>
<evidence type="ECO:0000256" key="1">
    <source>
        <dbReference type="SAM" id="MobiDB-lite"/>
    </source>
</evidence>
<organism evidence="2 3">
    <name type="scientific">Rhizopus azygosporus</name>
    <name type="common">Rhizopus microsporus var. azygosporus</name>
    <dbReference type="NCBI Taxonomy" id="86630"/>
    <lineage>
        <taxon>Eukaryota</taxon>
        <taxon>Fungi</taxon>
        <taxon>Fungi incertae sedis</taxon>
        <taxon>Mucoromycota</taxon>
        <taxon>Mucoromycotina</taxon>
        <taxon>Mucoromycetes</taxon>
        <taxon>Mucorales</taxon>
        <taxon>Mucorineae</taxon>
        <taxon>Rhizopodaceae</taxon>
        <taxon>Rhizopus</taxon>
    </lineage>
</organism>
<feature type="compositionally biased region" description="Polar residues" evidence="1">
    <location>
        <begin position="157"/>
        <end position="171"/>
    </location>
</feature>
<feature type="region of interest" description="Disordered" evidence="1">
    <location>
        <begin position="150"/>
        <end position="171"/>
    </location>
</feature>
<protein>
    <submittedName>
        <fullName evidence="2">Uncharacterized protein</fullName>
    </submittedName>
</protein>
<evidence type="ECO:0000313" key="3">
    <source>
        <dbReference type="Proteomes" id="UP000252139"/>
    </source>
</evidence>
<name>A0A367ILE4_RHIAZ</name>